<dbReference type="AlphaFoldDB" id="A0A2P4YFP5"/>
<feature type="region of interest" description="Disordered" evidence="1">
    <location>
        <begin position="15"/>
        <end position="45"/>
    </location>
</feature>
<dbReference type="Proteomes" id="UP000237271">
    <property type="component" value="Unassembled WGS sequence"/>
</dbReference>
<proteinExistence type="predicted"/>
<keyword evidence="3" id="KW-1185">Reference proteome</keyword>
<evidence type="ECO:0000313" key="2">
    <source>
        <dbReference type="EMBL" id="POM76611.1"/>
    </source>
</evidence>
<dbReference type="EMBL" id="NCKW01003413">
    <property type="protein sequence ID" value="POM76611.1"/>
    <property type="molecule type" value="Genomic_DNA"/>
</dbReference>
<gene>
    <name evidence="2" type="ORF">PHPALM_6126</name>
</gene>
<dbReference type="OrthoDB" id="122194at2759"/>
<protein>
    <submittedName>
        <fullName evidence="2">Uncharacterized protein</fullName>
    </submittedName>
</protein>
<feature type="compositionally biased region" description="Basic residues" evidence="1">
    <location>
        <begin position="31"/>
        <end position="44"/>
    </location>
</feature>
<feature type="region of interest" description="Disordered" evidence="1">
    <location>
        <begin position="201"/>
        <end position="223"/>
    </location>
</feature>
<sequence length="257" mass="30095">MLLATDEIGIRDVTFSDSKASQAPKPDSKRSVSKNHRQEKKKRRDVNPHSRIVGYFFHFKQALRRKMLKLKITEEEVALATREVCIDGLTLIRRCDIVFRGIPDVRRMIKRDYKDQGILYSRKSWKTFWKYFTNTWIMKFVPEWWNVNDLNEDIVNRTNNPLERYNHTPNDAFSVPHPDVVQFISVIEKQSRDNVRLINDIPNHRARAPSHASPQRAPRFESDYQLEVESESDLADSDDSNSDIVSVVSVSPKYKGF</sequence>
<evidence type="ECO:0000313" key="3">
    <source>
        <dbReference type="Proteomes" id="UP000237271"/>
    </source>
</evidence>
<comment type="caution">
    <text evidence="2">The sequence shown here is derived from an EMBL/GenBank/DDBJ whole genome shotgun (WGS) entry which is preliminary data.</text>
</comment>
<evidence type="ECO:0000256" key="1">
    <source>
        <dbReference type="SAM" id="MobiDB-lite"/>
    </source>
</evidence>
<reference evidence="2 3" key="1">
    <citation type="journal article" date="2017" name="Genome Biol. Evol.">
        <title>Phytophthora megakarya and P. palmivora, closely related causal agents of cacao black pod rot, underwent increases in genome sizes and gene numbers by different mechanisms.</title>
        <authorList>
            <person name="Ali S.S."/>
            <person name="Shao J."/>
            <person name="Lary D.J."/>
            <person name="Kronmiller B."/>
            <person name="Shen D."/>
            <person name="Strem M.D."/>
            <person name="Amoako-Attah I."/>
            <person name="Akrofi A.Y."/>
            <person name="Begoude B.A."/>
            <person name="Ten Hoopen G.M."/>
            <person name="Coulibaly K."/>
            <person name="Kebe B.I."/>
            <person name="Melnick R.L."/>
            <person name="Guiltinan M.J."/>
            <person name="Tyler B.M."/>
            <person name="Meinhardt L.W."/>
            <person name="Bailey B.A."/>
        </authorList>
    </citation>
    <scope>NUCLEOTIDE SEQUENCE [LARGE SCALE GENOMIC DNA]</scope>
    <source>
        <strain evidence="3">sbr112.9</strain>
    </source>
</reference>
<name>A0A2P4YFP5_9STRA</name>
<organism evidence="2 3">
    <name type="scientific">Phytophthora palmivora</name>
    <dbReference type="NCBI Taxonomy" id="4796"/>
    <lineage>
        <taxon>Eukaryota</taxon>
        <taxon>Sar</taxon>
        <taxon>Stramenopiles</taxon>
        <taxon>Oomycota</taxon>
        <taxon>Peronosporomycetes</taxon>
        <taxon>Peronosporales</taxon>
        <taxon>Peronosporaceae</taxon>
        <taxon>Phytophthora</taxon>
    </lineage>
</organism>
<accession>A0A2P4YFP5</accession>